<evidence type="ECO:0000259" key="1">
    <source>
        <dbReference type="Pfam" id="PF13460"/>
    </source>
</evidence>
<feature type="domain" description="NAD(P)-binding" evidence="1">
    <location>
        <begin position="12"/>
        <end position="114"/>
    </location>
</feature>
<dbReference type="Gene3D" id="3.40.50.720">
    <property type="entry name" value="NAD(P)-binding Rossmann-like Domain"/>
    <property type="match status" value="1"/>
</dbReference>
<name>A0ABM8EFL2_9BACT</name>
<dbReference type="InterPro" id="IPR016040">
    <property type="entry name" value="NAD(P)-bd_dom"/>
</dbReference>
<sequence>MTSGTATILVTGATGFIGKRLVTSLLASGHRLRCLVRSEAAPLPPGVERHVGDLLEPGSIRTAFTDIDTAYYLVHSMGGGRAGFERRDRQAAENFVTAAGKSHLRRVIYLGGLGETGGRLSEHLASRLEVARIISRGSFQTTFLRAAIIIGAGGASFEMIRALVERLPLMITPRWVETRCQPIAVNDVISYLVGCLADERTAGQTFDIGGPEILTYRLMMERFARIVNRPLLLIPVPVLTPKLSSYWVGLVTPVKPSISMPLIEGLRNEVVCRENRIRELFPFPLTPYDESVKIALAEEGKSVYN</sequence>
<dbReference type="PANTHER" id="PTHR12126">
    <property type="entry name" value="NADH-UBIQUINONE OXIDOREDUCTASE 39 KDA SUBUNIT-RELATED"/>
    <property type="match status" value="1"/>
</dbReference>
<proteinExistence type="predicted"/>
<dbReference type="Proteomes" id="UP001317705">
    <property type="component" value="Chromosome"/>
</dbReference>
<dbReference type="Pfam" id="PF13460">
    <property type="entry name" value="NAD_binding_10"/>
    <property type="match status" value="1"/>
</dbReference>
<dbReference type="RefSeq" id="WP_282001139.1">
    <property type="nucleotide sequence ID" value="NZ_AP027151.1"/>
</dbReference>
<reference evidence="2 3" key="1">
    <citation type="submission" date="2022-12" db="EMBL/GenBank/DDBJ databases">
        <title>Polyphasic characterization of Geotalea uranireducens NIT-SL11 newly isolated from a complex of sewage sludge and microbially reduced graphene oxide.</title>
        <authorList>
            <person name="Xie L."/>
            <person name="Yoshida N."/>
            <person name="Meng L."/>
        </authorList>
    </citation>
    <scope>NUCLEOTIDE SEQUENCE [LARGE SCALE GENOMIC DNA]</scope>
    <source>
        <strain evidence="2 3">NIT-SL11</strain>
    </source>
</reference>
<accession>A0ABM8EFL2</accession>
<dbReference type="SUPFAM" id="SSF51735">
    <property type="entry name" value="NAD(P)-binding Rossmann-fold domains"/>
    <property type="match status" value="1"/>
</dbReference>
<dbReference type="InterPro" id="IPR036291">
    <property type="entry name" value="NAD(P)-bd_dom_sf"/>
</dbReference>
<evidence type="ECO:0000313" key="2">
    <source>
        <dbReference type="EMBL" id="BDV41180.1"/>
    </source>
</evidence>
<evidence type="ECO:0000313" key="3">
    <source>
        <dbReference type="Proteomes" id="UP001317705"/>
    </source>
</evidence>
<organism evidence="2 3">
    <name type="scientific">Geotalea uraniireducens</name>
    <dbReference type="NCBI Taxonomy" id="351604"/>
    <lineage>
        <taxon>Bacteria</taxon>
        <taxon>Pseudomonadati</taxon>
        <taxon>Thermodesulfobacteriota</taxon>
        <taxon>Desulfuromonadia</taxon>
        <taxon>Geobacterales</taxon>
        <taxon>Geobacteraceae</taxon>
        <taxon>Geotalea</taxon>
    </lineage>
</organism>
<keyword evidence="3" id="KW-1185">Reference proteome</keyword>
<dbReference type="EMBL" id="AP027151">
    <property type="protein sequence ID" value="BDV41180.1"/>
    <property type="molecule type" value="Genomic_DNA"/>
</dbReference>
<dbReference type="InterPro" id="IPR051207">
    <property type="entry name" value="ComplexI_NDUFA9_subunit"/>
</dbReference>
<dbReference type="PANTHER" id="PTHR12126:SF11">
    <property type="entry name" value="NADH DEHYDROGENASE [UBIQUINONE] 1 ALPHA SUBCOMPLEX SUBUNIT 9, MITOCHONDRIAL"/>
    <property type="match status" value="1"/>
</dbReference>
<protein>
    <submittedName>
        <fullName evidence="2">NADH-binding protein</fullName>
    </submittedName>
</protein>
<gene>
    <name evidence="2" type="ORF">GURASL_01030</name>
</gene>